<accession>A0A0P6XLW2</accession>
<dbReference type="GO" id="GO:0006629">
    <property type="term" value="P:lipid metabolic process"/>
    <property type="evidence" value="ECO:0007669"/>
    <property type="project" value="InterPro"/>
</dbReference>
<reference evidence="2 3" key="1">
    <citation type="submission" date="2015-07" db="EMBL/GenBank/DDBJ databases">
        <title>Genome sequence of Ornatilinea apprima DSM 23815.</title>
        <authorList>
            <person name="Hemp J."/>
            <person name="Ward L.M."/>
            <person name="Pace L.A."/>
            <person name="Fischer W.W."/>
        </authorList>
    </citation>
    <scope>NUCLEOTIDE SEQUENCE [LARGE SCALE GENOMIC DNA]</scope>
    <source>
        <strain evidence="2 3">P3M-1</strain>
    </source>
</reference>
<dbReference type="InterPro" id="IPR030395">
    <property type="entry name" value="GP_PDE_dom"/>
</dbReference>
<gene>
    <name evidence="2" type="ORF">ADN00_11680</name>
</gene>
<evidence type="ECO:0000313" key="2">
    <source>
        <dbReference type="EMBL" id="KPL76169.1"/>
    </source>
</evidence>
<comment type="caution">
    <text evidence="2">The sequence shown here is derived from an EMBL/GenBank/DDBJ whole genome shotgun (WGS) entry which is preliminary data.</text>
</comment>
<proteinExistence type="predicted"/>
<dbReference type="EMBL" id="LGCL01000026">
    <property type="protein sequence ID" value="KPL76169.1"/>
    <property type="molecule type" value="Genomic_DNA"/>
</dbReference>
<dbReference type="Pfam" id="PF03009">
    <property type="entry name" value="GDPD"/>
    <property type="match status" value="1"/>
</dbReference>
<dbReference type="PROSITE" id="PS51704">
    <property type="entry name" value="GP_PDE"/>
    <property type="match status" value="1"/>
</dbReference>
<feature type="domain" description="GP-PDE" evidence="1">
    <location>
        <begin position="8"/>
        <end position="246"/>
    </location>
</feature>
<organism evidence="2 3">
    <name type="scientific">Ornatilinea apprima</name>
    <dbReference type="NCBI Taxonomy" id="1134406"/>
    <lineage>
        <taxon>Bacteria</taxon>
        <taxon>Bacillati</taxon>
        <taxon>Chloroflexota</taxon>
        <taxon>Anaerolineae</taxon>
        <taxon>Anaerolineales</taxon>
        <taxon>Anaerolineaceae</taxon>
        <taxon>Ornatilinea</taxon>
    </lineage>
</organism>
<dbReference type="InterPro" id="IPR017946">
    <property type="entry name" value="PLC-like_Pdiesterase_TIM-brl"/>
</dbReference>
<dbReference type="AlphaFoldDB" id="A0A0P6XLW2"/>
<dbReference type="Gene3D" id="3.20.20.190">
    <property type="entry name" value="Phosphatidylinositol (PI) phosphodiesterase"/>
    <property type="match status" value="1"/>
</dbReference>
<name>A0A0P6XLW2_9CHLR</name>
<dbReference type="PROSITE" id="PS50007">
    <property type="entry name" value="PIPLC_X_DOMAIN"/>
    <property type="match status" value="1"/>
</dbReference>
<dbReference type="PANTHER" id="PTHR46211:SF1">
    <property type="entry name" value="GLYCEROPHOSPHODIESTER PHOSPHODIESTERASE, CYTOPLASMIC"/>
    <property type="match status" value="1"/>
</dbReference>
<dbReference type="PANTHER" id="PTHR46211">
    <property type="entry name" value="GLYCEROPHOSPHORYL DIESTER PHOSPHODIESTERASE"/>
    <property type="match status" value="1"/>
</dbReference>
<dbReference type="GO" id="GO:0008081">
    <property type="term" value="F:phosphoric diester hydrolase activity"/>
    <property type="evidence" value="ECO:0007669"/>
    <property type="project" value="InterPro"/>
</dbReference>
<sequence length="252" mass="27822">MLYTLPKPVIFGHRGACAHAPENTLASFRLAFEQGADAIELDAKLSRDGEVVVFHDPTLDRTTNGTGCVDSKSLAELRELDAGSHFSEQFRGEKIPLLLEVLEEFGKTRYINIELTNYTSPNDELVEKAAALVNSMGLGERILFSSFSAQNLKKVRQLVPEAETGMLALRGLAGFIARNISGRQVAPHAVHPYLTDASQQWIEIAHRQGRRVHVWTVNRPVDLKDLFDWGADGVFTDDPALAVDLRGQMKAA</sequence>
<dbReference type="SUPFAM" id="SSF51695">
    <property type="entry name" value="PLC-like phosphodiesterases"/>
    <property type="match status" value="1"/>
</dbReference>
<keyword evidence="3" id="KW-1185">Reference proteome</keyword>
<dbReference type="STRING" id="1134406.ADN00_11680"/>
<dbReference type="Proteomes" id="UP000050417">
    <property type="component" value="Unassembled WGS sequence"/>
</dbReference>
<evidence type="ECO:0000259" key="1">
    <source>
        <dbReference type="PROSITE" id="PS51704"/>
    </source>
</evidence>
<evidence type="ECO:0000313" key="3">
    <source>
        <dbReference type="Proteomes" id="UP000050417"/>
    </source>
</evidence>
<dbReference type="PATRIC" id="fig|1134406.4.peg.3811"/>
<protein>
    <recommendedName>
        <fullName evidence="1">GP-PDE domain-containing protein</fullName>
    </recommendedName>
</protein>